<comment type="caution">
    <text evidence="2">The sequence shown here is derived from an EMBL/GenBank/DDBJ whole genome shotgun (WGS) entry which is preliminary data.</text>
</comment>
<proteinExistence type="predicted"/>
<organism evidence="2 3">
    <name type="scientific">Brassica cretica</name>
    <name type="common">Mustard</name>
    <dbReference type="NCBI Taxonomy" id="69181"/>
    <lineage>
        <taxon>Eukaryota</taxon>
        <taxon>Viridiplantae</taxon>
        <taxon>Streptophyta</taxon>
        <taxon>Embryophyta</taxon>
        <taxon>Tracheophyta</taxon>
        <taxon>Spermatophyta</taxon>
        <taxon>Magnoliopsida</taxon>
        <taxon>eudicotyledons</taxon>
        <taxon>Gunneridae</taxon>
        <taxon>Pentapetalae</taxon>
        <taxon>rosids</taxon>
        <taxon>malvids</taxon>
        <taxon>Brassicales</taxon>
        <taxon>Brassicaceae</taxon>
        <taxon>Brassiceae</taxon>
        <taxon>Brassica</taxon>
    </lineage>
</organism>
<feature type="region of interest" description="Disordered" evidence="1">
    <location>
        <begin position="146"/>
        <end position="165"/>
    </location>
</feature>
<reference evidence="2" key="1">
    <citation type="submission" date="2019-12" db="EMBL/GenBank/DDBJ databases">
        <title>Genome sequencing and annotation of Brassica cretica.</title>
        <authorList>
            <person name="Studholme D.J."/>
            <person name="Sarris P.F."/>
        </authorList>
    </citation>
    <scope>NUCLEOTIDE SEQUENCE</scope>
    <source>
        <strain evidence="2">PFS-001/15</strain>
        <tissue evidence="2">Leaf</tissue>
    </source>
</reference>
<dbReference type="EMBL" id="QGKW02001940">
    <property type="protein sequence ID" value="KAF2559686.1"/>
    <property type="molecule type" value="Genomic_DNA"/>
</dbReference>
<feature type="region of interest" description="Disordered" evidence="1">
    <location>
        <begin position="61"/>
        <end position="100"/>
    </location>
</feature>
<evidence type="ECO:0000313" key="3">
    <source>
        <dbReference type="Proteomes" id="UP000712281"/>
    </source>
</evidence>
<dbReference type="AlphaFoldDB" id="A0A8S9HU54"/>
<gene>
    <name evidence="2" type="ORF">F2Q68_00014536</name>
</gene>
<protein>
    <submittedName>
        <fullName evidence="2">Uncharacterized protein</fullName>
    </submittedName>
</protein>
<name>A0A8S9HU54_BRACR</name>
<dbReference type="Proteomes" id="UP000712281">
    <property type="component" value="Unassembled WGS sequence"/>
</dbReference>
<sequence>MVQTSLHHTPAPVALQVQTSLNPCPHNQSSVASPNISEPPPGHIVPTHNYVRLGRVTELPVSRPASRRRPVVDRQVAEDRSSTAANNGGGLPEITGGGGDAVVMRRRLPGGERTVAGCGGSGERTPETVAREIHARIFLMRVWAHRGGSPSETPAPDSSRRHEHTGGLEIARKPMVREISTIY</sequence>
<evidence type="ECO:0000313" key="2">
    <source>
        <dbReference type="EMBL" id="KAF2559686.1"/>
    </source>
</evidence>
<feature type="compositionally biased region" description="Gly residues" evidence="1">
    <location>
        <begin position="87"/>
        <end position="100"/>
    </location>
</feature>
<feature type="compositionally biased region" description="Basic and acidic residues" evidence="1">
    <location>
        <begin position="70"/>
        <end position="81"/>
    </location>
</feature>
<evidence type="ECO:0000256" key="1">
    <source>
        <dbReference type="SAM" id="MobiDB-lite"/>
    </source>
</evidence>
<accession>A0A8S9HU54</accession>